<dbReference type="RefSeq" id="WP_194110754.1">
    <property type="nucleotide sequence ID" value="NZ_JADFFL010000002.1"/>
</dbReference>
<protein>
    <submittedName>
        <fullName evidence="5">BlaI/MecI/CopY family transcriptional regulator</fullName>
    </submittedName>
</protein>
<evidence type="ECO:0000313" key="5">
    <source>
        <dbReference type="EMBL" id="MBE9661569.1"/>
    </source>
</evidence>
<dbReference type="InterPro" id="IPR036388">
    <property type="entry name" value="WH-like_DNA-bd_sf"/>
</dbReference>
<keyword evidence="4" id="KW-0804">Transcription</keyword>
<evidence type="ECO:0000313" key="6">
    <source>
        <dbReference type="Proteomes" id="UP000622475"/>
    </source>
</evidence>
<comment type="caution">
    <text evidence="5">The sequence shown here is derived from an EMBL/GenBank/DDBJ whole genome shotgun (WGS) entry which is preliminary data.</text>
</comment>
<dbReference type="InterPro" id="IPR005650">
    <property type="entry name" value="BlaI_family"/>
</dbReference>
<proteinExistence type="inferred from homology"/>
<evidence type="ECO:0000256" key="4">
    <source>
        <dbReference type="ARBA" id="ARBA00023163"/>
    </source>
</evidence>
<dbReference type="Proteomes" id="UP000622475">
    <property type="component" value="Unassembled WGS sequence"/>
</dbReference>
<dbReference type="Gene3D" id="1.10.10.10">
    <property type="entry name" value="Winged helix-like DNA-binding domain superfamily/Winged helix DNA-binding domain"/>
    <property type="match status" value="1"/>
</dbReference>
<keyword evidence="2" id="KW-0805">Transcription regulation</keyword>
<dbReference type="PIRSF" id="PIRSF019455">
    <property type="entry name" value="CopR_AtkY"/>
    <property type="match status" value="1"/>
</dbReference>
<organism evidence="5 6">
    <name type="scientific">Mucilaginibacter myungsuensis</name>
    <dbReference type="NCBI Taxonomy" id="649104"/>
    <lineage>
        <taxon>Bacteria</taxon>
        <taxon>Pseudomonadati</taxon>
        <taxon>Bacteroidota</taxon>
        <taxon>Sphingobacteriia</taxon>
        <taxon>Sphingobacteriales</taxon>
        <taxon>Sphingobacteriaceae</taxon>
        <taxon>Mucilaginibacter</taxon>
    </lineage>
</organism>
<name>A0A929KU30_9SPHI</name>
<dbReference type="InterPro" id="IPR036390">
    <property type="entry name" value="WH_DNA-bd_sf"/>
</dbReference>
<evidence type="ECO:0000256" key="3">
    <source>
        <dbReference type="ARBA" id="ARBA00023125"/>
    </source>
</evidence>
<dbReference type="SUPFAM" id="SSF46785">
    <property type="entry name" value="Winged helix' DNA-binding domain"/>
    <property type="match status" value="1"/>
</dbReference>
<dbReference type="AlphaFoldDB" id="A0A929KU30"/>
<dbReference type="EMBL" id="JADFFL010000002">
    <property type="protein sequence ID" value="MBE9661569.1"/>
    <property type="molecule type" value="Genomic_DNA"/>
</dbReference>
<reference evidence="5" key="1">
    <citation type="submission" date="2020-10" db="EMBL/GenBank/DDBJ databases">
        <title>Mucilaginibacter mali sp. nov., isolated from rhizosphere soil of apple orchard.</title>
        <authorList>
            <person name="Lee J.-S."/>
            <person name="Kim H.S."/>
            <person name="Kim J.-S."/>
        </authorList>
    </citation>
    <scope>NUCLEOTIDE SEQUENCE</scope>
    <source>
        <strain evidence="5">KCTC 22746</strain>
    </source>
</reference>
<dbReference type="Pfam" id="PF03965">
    <property type="entry name" value="Penicillinase_R"/>
    <property type="match status" value="1"/>
</dbReference>
<accession>A0A929KU30</accession>
<keyword evidence="3" id="KW-0238">DNA-binding</keyword>
<sequence length="124" mass="14452">MEELTKTEERVMQVLWDLKKAFVKDIIEAMPDDPKPPYNTISSMVRVLEKKGYIKFKAYGKTYEYSPAISKAQYRKASFKKMFTNYFDGSVESLLSFVVKEHSLSQEELAKINDIINKNQDPKL</sequence>
<dbReference type="GO" id="GO:0045892">
    <property type="term" value="P:negative regulation of DNA-templated transcription"/>
    <property type="evidence" value="ECO:0007669"/>
    <property type="project" value="InterPro"/>
</dbReference>
<keyword evidence="6" id="KW-1185">Reference proteome</keyword>
<gene>
    <name evidence="5" type="ORF">IRJ16_06700</name>
</gene>
<comment type="similarity">
    <text evidence="1">Belongs to the BlaI transcriptional regulatory family.</text>
</comment>
<dbReference type="GO" id="GO:0003677">
    <property type="term" value="F:DNA binding"/>
    <property type="evidence" value="ECO:0007669"/>
    <property type="project" value="UniProtKB-KW"/>
</dbReference>
<evidence type="ECO:0000256" key="2">
    <source>
        <dbReference type="ARBA" id="ARBA00023015"/>
    </source>
</evidence>
<evidence type="ECO:0000256" key="1">
    <source>
        <dbReference type="ARBA" id="ARBA00011046"/>
    </source>
</evidence>
<dbReference type="Gene3D" id="1.10.4040.10">
    <property type="entry name" value="Penicillinase repressor domain"/>
    <property type="match status" value="1"/>
</dbReference>